<evidence type="ECO:0000259" key="4">
    <source>
        <dbReference type="Pfam" id="PF07631"/>
    </source>
</evidence>
<dbReference type="PROSITE" id="PS51257">
    <property type="entry name" value="PROKAR_LIPOPROTEIN"/>
    <property type="match status" value="1"/>
</dbReference>
<reference evidence="6 7" key="1">
    <citation type="journal article" date="2022" name="IScience">
        <title>An ultrasensitive nanofiber-based assay for enzymatic hydrolysis and deep-sea microbial degradation of cellulose.</title>
        <authorList>
            <person name="Tsudome M."/>
            <person name="Tachioka M."/>
            <person name="Miyazaki M."/>
            <person name="Uchimura K."/>
            <person name="Tsuda M."/>
            <person name="Takaki Y."/>
            <person name="Deguchi S."/>
        </authorList>
    </citation>
    <scope>NUCLEOTIDE SEQUENCE [LARGE SCALE GENOMIC DNA]</scope>
    <source>
        <strain evidence="6 7">GE09</strain>
    </source>
</reference>
<evidence type="ECO:0000313" key="7">
    <source>
        <dbReference type="Proteomes" id="UP001320119"/>
    </source>
</evidence>
<evidence type="ECO:0008006" key="8">
    <source>
        <dbReference type="Google" id="ProtNLM"/>
    </source>
</evidence>
<feature type="region of interest" description="Disordered" evidence="1">
    <location>
        <begin position="28"/>
        <end position="47"/>
    </location>
</feature>
<dbReference type="Proteomes" id="UP001320119">
    <property type="component" value="Chromosome"/>
</dbReference>
<evidence type="ECO:0000259" key="3">
    <source>
        <dbReference type="Pfam" id="PF07627"/>
    </source>
</evidence>
<sequence>MIKKSYKYILLAAAAMAIAGCDGGVASSSDAVSSTPSGNTNSMPAVSSQATSSAPVVSSTPVVVASSSSGGGFIFDSDPVVTTSPTIEAEAHENQEMFAPFEVQSEGERTFIVAEGVRNNDAVDDATGQAHYTITASDTTIALYSTLNLRDEERDSFFIKIEGLSDEWLMENSRTTNGFEELLLGSWNNAVAGETYTLKLLRRESGAQIDSLRVEGAMFGVTAPAENPFLIGKQFYEDEALACVDCHGINDDGVGAHHEGLVGCTFCSDHNALADIIESTMPKQDPSACDAECAAYIAYYVKKQFNPERPAEPIAPTKTRAWLLTATEYRATLTELLGLPSNYGWMEGFTDVSDDEHYYTSSDHLFVSQPTALYFLEQSEAIASGLSEAQLSAMSPCNLGQEACITEFTRSFASRAFRKDLTNQEADRYLVMAEDVTGLDRYRQVIVGILNSPFFLYRTEIGNNANIVEGDTTQLTGYEVASLISYALTGKPPTDELMQAARDGELNSIASIRLVINEMLTQPDVTERLHSFIRAWLLVDEGKWPGVEHSDVACGNFDAAKDAIEGELEQFLRSNATINSSLEGLFTAALPEPTGALREYYLSNNDPAGVGPQRKGVLSSGIFAARHAQYSTPSPVMRGVIMRKRLLCQELPEPPANVPMLGEVGSAPNVITNRDVFQAHLTDAACSGCHKLMDPLGFTLEHMDACGRYRTVDNGGDIDASGEIYLTDFDMPVNGIDELSTAFSNQPEVRECFVSHAYQFYRGMDSDQTPRALTELIAGNLEVNDSLRDVIVGLLTHESILTRAR</sequence>
<dbReference type="RefSeq" id="WP_236985473.1">
    <property type="nucleotide sequence ID" value="NZ_AP023086.1"/>
</dbReference>
<keyword evidence="2" id="KW-0732">Signal</keyword>
<proteinExistence type="predicted"/>
<gene>
    <name evidence="6" type="ORF">MARGE09_P0160</name>
</gene>
<keyword evidence="7" id="KW-1185">Reference proteome</keyword>
<evidence type="ECO:0000256" key="2">
    <source>
        <dbReference type="SAM" id="SignalP"/>
    </source>
</evidence>
<feature type="domain" description="DUF1595" evidence="5">
    <location>
        <begin position="404"/>
        <end position="460"/>
    </location>
</feature>
<dbReference type="EMBL" id="AP023086">
    <property type="protein sequence ID" value="BCD95961.1"/>
    <property type="molecule type" value="Genomic_DNA"/>
</dbReference>
<dbReference type="Pfam" id="PF07631">
    <property type="entry name" value="PSD4"/>
    <property type="match status" value="1"/>
</dbReference>
<dbReference type="KEGG" id="marq:MARGE09_P0160"/>
<feature type="domain" description="DUF1592" evidence="4">
    <location>
        <begin position="475"/>
        <end position="601"/>
    </location>
</feature>
<dbReference type="Pfam" id="PF07627">
    <property type="entry name" value="PSCyt3"/>
    <property type="match status" value="1"/>
</dbReference>
<dbReference type="InterPro" id="IPR013043">
    <property type="entry name" value="DUF1595"/>
</dbReference>
<feature type="domain" description="DUF1588" evidence="3">
    <location>
        <begin position="614"/>
        <end position="712"/>
    </location>
</feature>
<dbReference type="InterPro" id="IPR013042">
    <property type="entry name" value="DUF1592"/>
</dbReference>
<feature type="chain" id="PRO_5042935413" description="Cytochrome c domain-containing protein" evidence="2">
    <location>
        <begin position="20"/>
        <end position="805"/>
    </location>
</feature>
<dbReference type="InterPro" id="IPR013039">
    <property type="entry name" value="DUF1588"/>
</dbReference>
<dbReference type="Pfam" id="PF07637">
    <property type="entry name" value="PSD5"/>
    <property type="match status" value="1"/>
</dbReference>
<protein>
    <recommendedName>
        <fullName evidence="8">Cytochrome c domain-containing protein</fullName>
    </recommendedName>
</protein>
<evidence type="ECO:0000259" key="5">
    <source>
        <dbReference type="Pfam" id="PF07637"/>
    </source>
</evidence>
<name>A0AAN1WE74_9GAMM</name>
<organism evidence="6 7">
    <name type="scientific">Marinagarivorans cellulosilyticus</name>
    <dbReference type="NCBI Taxonomy" id="2721545"/>
    <lineage>
        <taxon>Bacteria</taxon>
        <taxon>Pseudomonadati</taxon>
        <taxon>Pseudomonadota</taxon>
        <taxon>Gammaproteobacteria</taxon>
        <taxon>Cellvibrionales</taxon>
        <taxon>Cellvibrionaceae</taxon>
        <taxon>Marinagarivorans</taxon>
    </lineage>
</organism>
<evidence type="ECO:0000256" key="1">
    <source>
        <dbReference type="SAM" id="MobiDB-lite"/>
    </source>
</evidence>
<dbReference type="AlphaFoldDB" id="A0AAN1WE74"/>
<feature type="signal peptide" evidence="2">
    <location>
        <begin position="1"/>
        <end position="19"/>
    </location>
</feature>
<accession>A0AAN1WE74</accession>
<evidence type="ECO:0000313" key="6">
    <source>
        <dbReference type="EMBL" id="BCD95961.1"/>
    </source>
</evidence>